<proteinExistence type="predicted"/>
<protein>
    <submittedName>
        <fullName evidence="1">Uncharacterized protein</fullName>
    </submittedName>
</protein>
<comment type="caution">
    <text evidence="1">The sequence shown here is derived from an EMBL/GenBank/DDBJ whole genome shotgun (WGS) entry which is preliminary data.</text>
</comment>
<gene>
    <name evidence="1" type="ORF">E2F48_08510</name>
</gene>
<evidence type="ECO:0000313" key="2">
    <source>
        <dbReference type="Proteomes" id="UP000295411"/>
    </source>
</evidence>
<name>A0A4R5TXF8_9MICC</name>
<organism evidence="1 2">
    <name type="scientific">Arthrobacter crusticola</name>
    <dbReference type="NCBI Taxonomy" id="2547960"/>
    <lineage>
        <taxon>Bacteria</taxon>
        <taxon>Bacillati</taxon>
        <taxon>Actinomycetota</taxon>
        <taxon>Actinomycetes</taxon>
        <taxon>Micrococcales</taxon>
        <taxon>Micrococcaceae</taxon>
        <taxon>Arthrobacter</taxon>
    </lineage>
</organism>
<keyword evidence="2" id="KW-1185">Reference proteome</keyword>
<dbReference type="Proteomes" id="UP000295411">
    <property type="component" value="Unassembled WGS sequence"/>
</dbReference>
<sequence length="60" mass="6922">MRTRVRHNTAPSPNGCRRCGHELRAHGFQFCRATGLHPWEPPTDKQRKARMLARARLLSS</sequence>
<dbReference type="EMBL" id="SMTK01000003">
    <property type="protein sequence ID" value="TDK25881.1"/>
    <property type="molecule type" value="Genomic_DNA"/>
</dbReference>
<accession>A0A4R5TXF8</accession>
<reference evidence="1 2" key="1">
    <citation type="submission" date="2019-03" db="EMBL/GenBank/DDBJ databases">
        <title>Arthrobacter sp. nov., an bacterium isolated from biocrust in Mu Us Desert.</title>
        <authorList>
            <person name="Lixiong L."/>
        </authorList>
    </citation>
    <scope>NUCLEOTIDE SEQUENCE [LARGE SCALE GENOMIC DNA]</scope>
    <source>
        <strain evidence="1 2">SLN-3</strain>
    </source>
</reference>
<evidence type="ECO:0000313" key="1">
    <source>
        <dbReference type="EMBL" id="TDK25881.1"/>
    </source>
</evidence>
<dbReference type="AlphaFoldDB" id="A0A4R5TXF8"/>
<dbReference type="OrthoDB" id="5125973at2"/>